<dbReference type="GO" id="GO:0050664">
    <property type="term" value="F:oxidoreductase activity, acting on NAD(P)H, oxygen as acceptor"/>
    <property type="evidence" value="ECO:0007669"/>
    <property type="project" value="TreeGrafter"/>
</dbReference>
<dbReference type="RefSeq" id="XP_037149680.1">
    <property type="nucleotide sequence ID" value="XM_037294299.1"/>
</dbReference>
<gene>
    <name evidence="3" type="ORF">HO133_003377</name>
</gene>
<reference evidence="3 4" key="1">
    <citation type="journal article" date="2020" name="Genomics">
        <title>Complete, high-quality genomes from long-read metagenomic sequencing of two wolf lichen thalli reveals enigmatic genome architecture.</title>
        <authorList>
            <person name="McKenzie S.K."/>
            <person name="Walston R.F."/>
            <person name="Allen J.L."/>
        </authorList>
    </citation>
    <scope>NUCLEOTIDE SEQUENCE [LARGE SCALE GENOMIC DNA]</scope>
    <source>
        <strain evidence="3">WasteWater1</strain>
    </source>
</reference>
<sequence length="115" mass="12365">MATKNIIVNGASREEWERAFAVNVTGALRLIQAALPELRKNNGRIIFTSSGAAVAGYPTLGPYGATKSIPNHLALILSKEEPNVTTVAVRPGTVNTGLVRKLLDDERVVEDVRTL</sequence>
<proteinExistence type="inferred from homology"/>
<evidence type="ECO:0000256" key="1">
    <source>
        <dbReference type="ARBA" id="ARBA00006484"/>
    </source>
</evidence>
<dbReference type="SUPFAM" id="SSF51735">
    <property type="entry name" value="NAD(P)-binding Rossmann-fold domains"/>
    <property type="match status" value="1"/>
</dbReference>
<dbReference type="InterPro" id="IPR002347">
    <property type="entry name" value="SDR_fam"/>
</dbReference>
<comment type="caution">
    <text evidence="3">The sequence shown here is derived from an EMBL/GenBank/DDBJ whole genome shotgun (WGS) entry which is preliminary data.</text>
</comment>
<dbReference type="PANTHER" id="PTHR43008:SF8">
    <property type="entry name" value="BENZIL REDUCTASE ((S)-BENZOIN FORMING) IRC24"/>
    <property type="match status" value="1"/>
</dbReference>
<dbReference type="PANTHER" id="PTHR43008">
    <property type="entry name" value="BENZIL REDUCTASE"/>
    <property type="match status" value="1"/>
</dbReference>
<evidence type="ECO:0000256" key="2">
    <source>
        <dbReference type="ARBA" id="ARBA00023002"/>
    </source>
</evidence>
<accession>A0A8H6CB08</accession>
<dbReference type="EMBL" id="JACCJB010000017">
    <property type="protein sequence ID" value="KAF6220245.1"/>
    <property type="molecule type" value="Genomic_DNA"/>
</dbReference>
<comment type="similarity">
    <text evidence="1">Belongs to the short-chain dehydrogenases/reductases (SDR) family.</text>
</comment>
<protein>
    <submittedName>
        <fullName evidence="3">Uncharacterized protein</fullName>
    </submittedName>
</protein>
<keyword evidence="2" id="KW-0560">Oxidoreductase</keyword>
<dbReference type="Gene3D" id="3.40.50.720">
    <property type="entry name" value="NAD(P)-binding Rossmann-like Domain"/>
    <property type="match status" value="1"/>
</dbReference>
<dbReference type="Pfam" id="PF00106">
    <property type="entry name" value="adh_short"/>
    <property type="match status" value="1"/>
</dbReference>
<dbReference type="GO" id="GO:0016616">
    <property type="term" value="F:oxidoreductase activity, acting on the CH-OH group of donors, NAD or NADP as acceptor"/>
    <property type="evidence" value="ECO:0007669"/>
    <property type="project" value="UniProtKB-ARBA"/>
</dbReference>
<organism evidence="3 4">
    <name type="scientific">Letharia lupina</name>
    <dbReference type="NCBI Taxonomy" id="560253"/>
    <lineage>
        <taxon>Eukaryota</taxon>
        <taxon>Fungi</taxon>
        <taxon>Dikarya</taxon>
        <taxon>Ascomycota</taxon>
        <taxon>Pezizomycotina</taxon>
        <taxon>Lecanoromycetes</taxon>
        <taxon>OSLEUM clade</taxon>
        <taxon>Lecanoromycetidae</taxon>
        <taxon>Lecanorales</taxon>
        <taxon>Lecanorineae</taxon>
        <taxon>Parmeliaceae</taxon>
        <taxon>Letharia</taxon>
    </lineage>
</organism>
<keyword evidence="4" id="KW-1185">Reference proteome</keyword>
<dbReference type="InterPro" id="IPR036291">
    <property type="entry name" value="NAD(P)-bd_dom_sf"/>
</dbReference>
<evidence type="ECO:0000313" key="4">
    <source>
        <dbReference type="Proteomes" id="UP000593566"/>
    </source>
</evidence>
<dbReference type="CDD" id="cd05233">
    <property type="entry name" value="SDR_c"/>
    <property type="match status" value="1"/>
</dbReference>
<dbReference type="Proteomes" id="UP000593566">
    <property type="component" value="Unassembled WGS sequence"/>
</dbReference>
<dbReference type="PRINTS" id="PR00081">
    <property type="entry name" value="GDHRDH"/>
</dbReference>
<dbReference type="GeneID" id="59331788"/>
<evidence type="ECO:0000313" key="3">
    <source>
        <dbReference type="EMBL" id="KAF6220245.1"/>
    </source>
</evidence>
<name>A0A8H6CB08_9LECA</name>
<dbReference type="AlphaFoldDB" id="A0A8H6CB08"/>